<keyword evidence="1" id="KW-0812">Transmembrane</keyword>
<dbReference type="Proteomes" id="UP000018144">
    <property type="component" value="Unassembled WGS sequence"/>
</dbReference>
<keyword evidence="1" id="KW-0472">Membrane</keyword>
<dbReference type="InterPro" id="IPR052979">
    <property type="entry name" value="Adenylate-forming_domain"/>
</dbReference>
<keyword evidence="1" id="KW-1133">Transmembrane helix</keyword>
<feature type="transmembrane region" description="Helical" evidence="1">
    <location>
        <begin position="169"/>
        <end position="185"/>
    </location>
</feature>
<protein>
    <submittedName>
        <fullName evidence="2">Similar to integral membrane protein TmpA [Aspergillus kawachii IFO 4308] acc. no. GAA91403</fullName>
    </submittedName>
</protein>
<evidence type="ECO:0000313" key="2">
    <source>
        <dbReference type="EMBL" id="CCX16683.1"/>
    </source>
</evidence>
<dbReference type="PANTHER" id="PTHR33927">
    <property type="entry name" value="TRANSMEMBRANE PROTEIN"/>
    <property type="match status" value="1"/>
</dbReference>
<reference evidence="2 3" key="1">
    <citation type="journal article" date="2013" name="PLoS Genet.">
        <title>The genome and development-dependent transcriptomes of Pyronema confluens: a window into fungal evolution.</title>
        <authorList>
            <person name="Traeger S."/>
            <person name="Altegoer F."/>
            <person name="Freitag M."/>
            <person name="Gabaldon T."/>
            <person name="Kempken F."/>
            <person name="Kumar A."/>
            <person name="Marcet-Houben M."/>
            <person name="Poggeler S."/>
            <person name="Stajich J.E."/>
            <person name="Nowrousian M."/>
        </authorList>
    </citation>
    <scope>NUCLEOTIDE SEQUENCE [LARGE SCALE GENOMIC DNA]</scope>
    <source>
        <strain evidence="3">CBS 100304</strain>
        <tissue evidence="2">Vegetative mycelium</tissue>
    </source>
</reference>
<organism evidence="2 3">
    <name type="scientific">Pyronema omphalodes (strain CBS 100304)</name>
    <name type="common">Pyronema confluens</name>
    <dbReference type="NCBI Taxonomy" id="1076935"/>
    <lineage>
        <taxon>Eukaryota</taxon>
        <taxon>Fungi</taxon>
        <taxon>Dikarya</taxon>
        <taxon>Ascomycota</taxon>
        <taxon>Pezizomycotina</taxon>
        <taxon>Pezizomycetes</taxon>
        <taxon>Pezizales</taxon>
        <taxon>Pyronemataceae</taxon>
        <taxon>Pyronema</taxon>
    </lineage>
</organism>
<sequence>MMLNAPKYELVPSFTFDEFRQLSTSSAALPLQSDNGYIPGNLGWHGLECYEICACALPRTPSLPDRCTDEDTVITGTSFPYDRNSDLEQSSEDWTEEAHRLFKQKKHGAFLRNLRYGAMTMYRRIFTLASAFSVSLCYGILVLIAGQATFACPHLRQKHHNTFEFTHRYFGWMTVFLTRLLVLTLTRDLTLISHQSLGMALISAPTFWFLLLIVVSIVSPRALTRRMPIKIQVLSRHARRIFVHDRRFAKAYPGSLVRLSTK</sequence>
<proteinExistence type="predicted"/>
<keyword evidence="3" id="KW-1185">Reference proteome</keyword>
<evidence type="ECO:0000256" key="1">
    <source>
        <dbReference type="SAM" id="Phobius"/>
    </source>
</evidence>
<feature type="transmembrane region" description="Helical" evidence="1">
    <location>
        <begin position="197"/>
        <end position="218"/>
    </location>
</feature>
<gene>
    <name evidence="2" type="ORF">PCON_03424</name>
</gene>
<name>U4LB57_PYROM</name>
<evidence type="ECO:0000313" key="3">
    <source>
        <dbReference type="Proteomes" id="UP000018144"/>
    </source>
</evidence>
<dbReference type="AlphaFoldDB" id="U4LB57"/>
<feature type="transmembrane region" description="Helical" evidence="1">
    <location>
        <begin position="125"/>
        <end position="149"/>
    </location>
</feature>
<accession>U4LB57</accession>
<dbReference type="PANTHER" id="PTHR33927:SF5">
    <property type="entry name" value="ENZYME, PUTATIVE (AFU_ORTHOLOGUE AFUA_8G01222)-RELATED"/>
    <property type="match status" value="1"/>
</dbReference>
<dbReference type="EMBL" id="HF936499">
    <property type="protein sequence ID" value="CCX16683.1"/>
    <property type="molecule type" value="Genomic_DNA"/>
</dbReference>
<dbReference type="OrthoDB" id="3142841at2759"/>